<reference evidence="3" key="1">
    <citation type="submission" date="2020-07" db="EMBL/GenBank/DDBJ databases">
        <title>Huge and variable diversity of episymbiotic CPR bacteria and DPANN archaea in groundwater ecosystems.</title>
        <authorList>
            <person name="He C.Y."/>
            <person name="Keren R."/>
            <person name="Whittaker M."/>
            <person name="Farag I.F."/>
            <person name="Doudna J."/>
            <person name="Cate J.H.D."/>
            <person name="Banfield J.F."/>
        </authorList>
    </citation>
    <scope>NUCLEOTIDE SEQUENCE</scope>
    <source>
        <strain evidence="3">NC_groundwater_1664_Pr3_B-0.1um_52_9</strain>
    </source>
</reference>
<dbReference type="EMBL" id="JACRDE010000346">
    <property type="protein sequence ID" value="MBI5250467.1"/>
    <property type="molecule type" value="Genomic_DNA"/>
</dbReference>
<dbReference type="PANTHER" id="PTHR36304:SF4">
    <property type="entry name" value="DUF4388 DOMAIN-CONTAINING PROTEIN"/>
    <property type="match status" value="1"/>
</dbReference>
<organism evidence="3 4">
    <name type="scientific">Desulfomonile tiedjei</name>
    <dbReference type="NCBI Taxonomy" id="2358"/>
    <lineage>
        <taxon>Bacteria</taxon>
        <taxon>Pseudomonadati</taxon>
        <taxon>Thermodesulfobacteriota</taxon>
        <taxon>Desulfomonilia</taxon>
        <taxon>Desulfomonilales</taxon>
        <taxon>Desulfomonilaceae</taxon>
        <taxon>Desulfomonile</taxon>
    </lineage>
</organism>
<sequence>MSDQDKRTVSVGSRLSKFIGSKATREKKMQAAAMQAEFTLKDTLIILCYLSRDPDTEISSQARKNLIPAARNWFTRPDRPELPEPIHEIVMKVIEKIGIGAKEEAQLGETDTVHGNIGLLGLGEIIQAVDHNSRSVWITLNSPAASANVFTENGKVIGATCGEQDGLDALYRAFGWIDADFKYLHAPPGDFKNRIKVNTLNLVMDALDRAPDEDPFEYETSRDWRVHGHLKVMNIFEIAEIFEMNAKQAVCHLKRNGDEGYLFFCNGRIINARLADMTGMDAACHLLAWPNARFVIQRGGEGIEEVIHVGMQNLIIEAMRLLDEGVTVGDKIASELAVIDELFEGRDLITLPVLEKVRLVFSEDQRAREALEADSNSLVRKAIKVKISKTVHKYLNPTTEHEIRLKAAQGKVPLSTTEKLVLLSYLSHDESQQIKDEANKMVKKLEKLKAELTKKIKPFSHKERAKIAE</sequence>
<dbReference type="InterPro" id="IPR025497">
    <property type="entry name" value="PatA-like_N"/>
</dbReference>
<dbReference type="Proteomes" id="UP000807825">
    <property type="component" value="Unassembled WGS sequence"/>
</dbReference>
<dbReference type="Pfam" id="PF14332">
    <property type="entry name" value="DUF4388"/>
    <property type="match status" value="2"/>
</dbReference>
<evidence type="ECO:0000256" key="1">
    <source>
        <dbReference type="SAM" id="Coils"/>
    </source>
</evidence>
<name>A0A9D6Z4E8_9BACT</name>
<dbReference type="PANTHER" id="PTHR36304">
    <property type="entry name" value="DOMAIN GTPASE-ACTIVATING PROTEIN, PUTATIVE-RELATED-RELATED"/>
    <property type="match status" value="1"/>
</dbReference>
<protein>
    <submittedName>
        <fullName evidence="3">DUF4388 domain-containing protein</fullName>
    </submittedName>
</protein>
<gene>
    <name evidence="3" type="ORF">HY912_13320</name>
</gene>
<comment type="caution">
    <text evidence="3">The sequence shown here is derived from an EMBL/GenBank/DDBJ whole genome shotgun (WGS) entry which is preliminary data.</text>
</comment>
<evidence type="ECO:0000313" key="4">
    <source>
        <dbReference type="Proteomes" id="UP000807825"/>
    </source>
</evidence>
<keyword evidence="1" id="KW-0175">Coiled coil</keyword>
<feature type="coiled-coil region" evidence="1">
    <location>
        <begin position="428"/>
        <end position="455"/>
    </location>
</feature>
<evidence type="ECO:0000313" key="3">
    <source>
        <dbReference type="EMBL" id="MBI5250467.1"/>
    </source>
</evidence>
<accession>A0A9D6Z4E8</accession>
<evidence type="ECO:0000259" key="2">
    <source>
        <dbReference type="Pfam" id="PF14332"/>
    </source>
</evidence>
<proteinExistence type="predicted"/>
<feature type="non-terminal residue" evidence="3">
    <location>
        <position position="469"/>
    </location>
</feature>
<feature type="domain" description="PatA-like N-terminal" evidence="2">
    <location>
        <begin position="227"/>
        <end position="324"/>
    </location>
</feature>
<dbReference type="AlphaFoldDB" id="A0A9D6Z4E8"/>
<feature type="domain" description="PatA-like N-terminal" evidence="2">
    <location>
        <begin position="114"/>
        <end position="210"/>
    </location>
</feature>